<dbReference type="AlphaFoldDB" id="A0A379Y6F5"/>
<sequence length="87" mass="9329">MRLAPLTTLMGSQDDTPEATYLAAASVLNDIGAAYIHIAEADWDDAPGNAGGVQRIAASDLPRHADFTRANTRVNALKKRWPKAGRI</sequence>
<evidence type="ECO:0008006" key="3">
    <source>
        <dbReference type="Google" id="ProtNLM"/>
    </source>
</evidence>
<dbReference type="EMBL" id="UGYK01000002">
    <property type="protein sequence ID" value="SUI41392.1"/>
    <property type="molecule type" value="Genomic_DNA"/>
</dbReference>
<dbReference type="Proteomes" id="UP000254765">
    <property type="component" value="Unassembled WGS sequence"/>
</dbReference>
<gene>
    <name evidence="1" type="ORF">NCTC10211_00979</name>
</gene>
<evidence type="ECO:0000313" key="2">
    <source>
        <dbReference type="Proteomes" id="UP000254765"/>
    </source>
</evidence>
<proteinExistence type="predicted"/>
<accession>A0A379Y6F5</accession>
<name>A0A379Y6F5_SERMA</name>
<organism evidence="1 2">
    <name type="scientific">Serratia marcescens</name>
    <dbReference type="NCBI Taxonomy" id="615"/>
    <lineage>
        <taxon>Bacteria</taxon>
        <taxon>Pseudomonadati</taxon>
        <taxon>Pseudomonadota</taxon>
        <taxon>Gammaproteobacteria</taxon>
        <taxon>Enterobacterales</taxon>
        <taxon>Yersiniaceae</taxon>
        <taxon>Serratia</taxon>
    </lineage>
</organism>
<evidence type="ECO:0000313" key="1">
    <source>
        <dbReference type="EMBL" id="SUI41392.1"/>
    </source>
</evidence>
<reference evidence="1 2" key="1">
    <citation type="submission" date="2018-06" db="EMBL/GenBank/DDBJ databases">
        <authorList>
            <consortium name="Pathogen Informatics"/>
            <person name="Doyle S."/>
        </authorList>
    </citation>
    <scope>NUCLEOTIDE SEQUENCE [LARGE SCALE GENOMIC DNA]</scope>
    <source>
        <strain evidence="1 2">NCTC10211</strain>
    </source>
</reference>
<protein>
    <recommendedName>
        <fullName evidence="3">N-ethylmaleimide reductase</fullName>
    </recommendedName>
</protein>